<name>A0ABR3QB17_9TREE</name>
<organism evidence="2 3">
    <name type="scientific">Vanrija albida</name>
    <dbReference type="NCBI Taxonomy" id="181172"/>
    <lineage>
        <taxon>Eukaryota</taxon>
        <taxon>Fungi</taxon>
        <taxon>Dikarya</taxon>
        <taxon>Basidiomycota</taxon>
        <taxon>Agaricomycotina</taxon>
        <taxon>Tremellomycetes</taxon>
        <taxon>Trichosporonales</taxon>
        <taxon>Trichosporonaceae</taxon>
        <taxon>Vanrija</taxon>
    </lineage>
</organism>
<gene>
    <name evidence="2" type="ORF">Q8F55_002815</name>
</gene>
<dbReference type="EMBL" id="JBBXJM010000002">
    <property type="protein sequence ID" value="KAL1411845.1"/>
    <property type="molecule type" value="Genomic_DNA"/>
</dbReference>
<proteinExistence type="predicted"/>
<reference evidence="2 3" key="1">
    <citation type="submission" date="2023-08" db="EMBL/GenBank/DDBJ databases">
        <title>Annotated Genome Sequence of Vanrija albida AlHP1.</title>
        <authorList>
            <person name="Herzog R."/>
        </authorList>
    </citation>
    <scope>NUCLEOTIDE SEQUENCE [LARGE SCALE GENOMIC DNA]</scope>
    <source>
        <strain evidence="2 3">AlHP1</strain>
    </source>
</reference>
<evidence type="ECO:0000256" key="1">
    <source>
        <dbReference type="SAM" id="MobiDB-lite"/>
    </source>
</evidence>
<evidence type="ECO:0000313" key="2">
    <source>
        <dbReference type="EMBL" id="KAL1411845.1"/>
    </source>
</evidence>
<feature type="region of interest" description="Disordered" evidence="1">
    <location>
        <begin position="1"/>
        <end position="25"/>
    </location>
</feature>
<dbReference type="GeneID" id="95983858"/>
<evidence type="ECO:0008006" key="4">
    <source>
        <dbReference type="Google" id="ProtNLM"/>
    </source>
</evidence>
<evidence type="ECO:0000313" key="3">
    <source>
        <dbReference type="Proteomes" id="UP001565368"/>
    </source>
</evidence>
<comment type="caution">
    <text evidence="2">The sequence shown here is derived from an EMBL/GenBank/DDBJ whole genome shotgun (WGS) entry which is preliminary data.</text>
</comment>
<keyword evidence="3" id="KW-1185">Reference proteome</keyword>
<sequence>MASAPPPPLTLASPSSPALPDPGPLSSWSCASSKPAITVECCTIQQGVYDPVGGRCHNVTTKDFQTCSYVVGTHGGGYDIPKSTCSSAAGRQGDYAGAVLLALVAWAGLSVLAAV</sequence>
<dbReference type="RefSeq" id="XP_069211789.1">
    <property type="nucleotide sequence ID" value="XM_069351403.1"/>
</dbReference>
<accession>A0ABR3QB17</accession>
<protein>
    <recommendedName>
        <fullName evidence="4">Extracellular membrane protein CFEM domain-containing protein</fullName>
    </recommendedName>
</protein>
<dbReference type="Proteomes" id="UP001565368">
    <property type="component" value="Unassembled WGS sequence"/>
</dbReference>